<evidence type="ECO:0000313" key="2">
    <source>
        <dbReference type="EMBL" id="MBD3941969.1"/>
    </source>
</evidence>
<accession>A0ABR8NP62</accession>
<protein>
    <recommendedName>
        <fullName evidence="4">GATA-type domain-containing protein</fullName>
    </recommendedName>
</protein>
<dbReference type="Proteomes" id="UP000598426">
    <property type="component" value="Unassembled WGS sequence"/>
</dbReference>
<organism evidence="2 3">
    <name type="scientific">Microbacterium helvum</name>
    <dbReference type="NCBI Taxonomy" id="2773713"/>
    <lineage>
        <taxon>Bacteria</taxon>
        <taxon>Bacillati</taxon>
        <taxon>Actinomycetota</taxon>
        <taxon>Actinomycetes</taxon>
        <taxon>Micrococcales</taxon>
        <taxon>Microbacteriaceae</taxon>
        <taxon>Microbacterium</taxon>
    </lineage>
</organism>
<comment type="caution">
    <text evidence="2">The sequence shown here is derived from an EMBL/GenBank/DDBJ whole genome shotgun (WGS) entry which is preliminary data.</text>
</comment>
<dbReference type="RefSeq" id="WP_191171583.1">
    <property type="nucleotide sequence ID" value="NZ_JACXZS010000005.1"/>
</dbReference>
<keyword evidence="3" id="KW-1185">Reference proteome</keyword>
<dbReference type="EMBL" id="JACXZS010000005">
    <property type="protein sequence ID" value="MBD3941969.1"/>
    <property type="molecule type" value="Genomic_DNA"/>
</dbReference>
<reference evidence="2 3" key="1">
    <citation type="submission" date="2020-09" db="EMBL/GenBank/DDBJ databases">
        <title>Isolation and identification of active actinomycetes.</title>
        <authorList>
            <person name="Li X."/>
        </authorList>
    </citation>
    <scope>NUCLEOTIDE SEQUENCE [LARGE SCALE GENOMIC DNA]</scope>
    <source>
        <strain evidence="2 3">NEAU-LLC</strain>
    </source>
</reference>
<evidence type="ECO:0000313" key="3">
    <source>
        <dbReference type="Proteomes" id="UP000598426"/>
    </source>
</evidence>
<sequence length="77" mass="8883">MTQPTETTRARELGPFRRPHGTQLQVTSRKGRKIPIVCPRCKVATREPMYWHADLGHRICDRCWTELNADRIPAALS</sequence>
<evidence type="ECO:0000256" key="1">
    <source>
        <dbReference type="SAM" id="MobiDB-lite"/>
    </source>
</evidence>
<feature type="region of interest" description="Disordered" evidence="1">
    <location>
        <begin position="1"/>
        <end position="29"/>
    </location>
</feature>
<gene>
    <name evidence="2" type="ORF">IF188_09705</name>
</gene>
<name>A0ABR8NP62_9MICO</name>
<evidence type="ECO:0008006" key="4">
    <source>
        <dbReference type="Google" id="ProtNLM"/>
    </source>
</evidence>
<proteinExistence type="predicted"/>